<feature type="region of interest" description="Disordered" evidence="1">
    <location>
        <begin position="145"/>
        <end position="180"/>
    </location>
</feature>
<protein>
    <submittedName>
        <fullName evidence="3">Transposase</fullName>
    </submittedName>
</protein>
<dbReference type="SUPFAM" id="SSF53098">
    <property type="entry name" value="Ribonuclease H-like"/>
    <property type="match status" value="1"/>
</dbReference>
<dbReference type="InterPro" id="IPR038721">
    <property type="entry name" value="IS701-like_DDE_dom"/>
</dbReference>
<sequence>MLDILTLLQCLQPYIGATSMRQLSRIIQAMLAMTGRVTMLGISRWTGKGGSYRTIQRFFNTTLPWATMLLVFFRQHLWCPSEVYLLAGDEVVVTKAGKKTYGVERFFSSLYGKSVSGLSFFSLSLISVQQRHSFPIRIEQTILKKEEKKPAQKSQPENKKHQKMQKNKGGRPRNSKNKNKIEVELNPELLRIKGWIQALLKQLGALLPVTYLLLDGHFGNNKALQMTRQLNLQLISKLRHDSALYLPYENPEPEKKCRRKYGYKLKIDSIPCTYLKDRKTDQRCQTKIYQLELLHKEFAQPLNVVVIVKTNLKNLATSHVILFSSDLSLAYDKLIDYYGLRFQIEFNFRDAKQFWGLEDFMNVNQTGVTGAANLSFFMVNMSYYLRTKGMWEHKPKSILDLKAICRGDKYVREIIKLLREKPDPVLLPDIFARIYSLGRVHKAPGSTASL</sequence>
<feature type="compositionally biased region" description="Basic residues" evidence="1">
    <location>
        <begin position="160"/>
        <end position="178"/>
    </location>
</feature>
<evidence type="ECO:0000256" key="1">
    <source>
        <dbReference type="SAM" id="MobiDB-lite"/>
    </source>
</evidence>
<evidence type="ECO:0000313" key="4">
    <source>
        <dbReference type="Proteomes" id="UP001235303"/>
    </source>
</evidence>
<dbReference type="InterPro" id="IPR012337">
    <property type="entry name" value="RNaseH-like_sf"/>
</dbReference>
<comment type="caution">
    <text evidence="3">The sequence shown here is derived from an EMBL/GenBank/DDBJ whole genome shotgun (WGS) entry which is preliminary data.</text>
</comment>
<keyword evidence="4" id="KW-1185">Reference proteome</keyword>
<reference evidence="3 4" key="1">
    <citation type="submission" date="2023-01" db="EMBL/GenBank/DDBJ databases">
        <title>Novel diversity within Roseofilum (Cyanobacteria; Desertifilaceae) from marine benthic mats with descriptions of four novel species.</title>
        <authorList>
            <person name="Wang Y."/>
            <person name="Berthold D.E."/>
            <person name="Hu J."/>
            <person name="Lefler F.W."/>
            <person name="Laughinghouse H.D. IV."/>
        </authorList>
    </citation>
    <scope>NUCLEOTIDE SEQUENCE [LARGE SCALE GENOMIC DNA]</scope>
    <source>
        <strain evidence="3 4">BLCC-M154</strain>
    </source>
</reference>
<dbReference type="Pfam" id="PF13546">
    <property type="entry name" value="DDE_5"/>
    <property type="match status" value="1"/>
</dbReference>
<gene>
    <name evidence="3" type="ORF">PMG71_11175</name>
</gene>
<evidence type="ECO:0000259" key="2">
    <source>
        <dbReference type="Pfam" id="PF13546"/>
    </source>
</evidence>
<feature type="domain" description="Transposase IS701-like DDE" evidence="2">
    <location>
        <begin position="10"/>
        <end position="269"/>
    </location>
</feature>
<organism evidence="3 4">
    <name type="scientific">Roseofilum acuticapitatum BLCC-M154</name>
    <dbReference type="NCBI Taxonomy" id="3022444"/>
    <lineage>
        <taxon>Bacteria</taxon>
        <taxon>Bacillati</taxon>
        <taxon>Cyanobacteriota</taxon>
        <taxon>Cyanophyceae</taxon>
        <taxon>Desertifilales</taxon>
        <taxon>Desertifilaceae</taxon>
        <taxon>Roseofilum</taxon>
        <taxon>Roseofilum acuticapitatum</taxon>
    </lineage>
</organism>
<accession>A0ABT7ASV7</accession>
<proteinExistence type="predicted"/>
<dbReference type="Proteomes" id="UP001235303">
    <property type="component" value="Unassembled WGS sequence"/>
</dbReference>
<evidence type="ECO:0000313" key="3">
    <source>
        <dbReference type="EMBL" id="MDJ1169989.1"/>
    </source>
</evidence>
<dbReference type="EMBL" id="JAQOSP010000076">
    <property type="protein sequence ID" value="MDJ1169989.1"/>
    <property type="molecule type" value="Genomic_DNA"/>
</dbReference>
<name>A0ABT7ASV7_9CYAN</name>
<dbReference type="RefSeq" id="WP_283753756.1">
    <property type="nucleotide sequence ID" value="NZ_JAQOSP010000076.1"/>
</dbReference>